<proteinExistence type="predicted"/>
<accession>A0ABX8CL38</accession>
<evidence type="ECO:0000313" key="2">
    <source>
        <dbReference type="Proteomes" id="UP000683310"/>
    </source>
</evidence>
<dbReference type="EMBL" id="CP074371">
    <property type="protein sequence ID" value="QVI20630.1"/>
    <property type="molecule type" value="Genomic_DNA"/>
</dbReference>
<reference evidence="1 2" key="1">
    <citation type="submission" date="2021-04" db="EMBL/GenBank/DDBJ databases">
        <title>Nocardia tengchongensis.</title>
        <authorList>
            <person name="Zhuang k."/>
            <person name="Ran Y."/>
            <person name="Li W."/>
        </authorList>
    </citation>
    <scope>NUCLEOTIDE SEQUENCE [LARGE SCALE GENOMIC DNA]</scope>
    <source>
        <strain evidence="1 2">CFH S0057</strain>
    </source>
</reference>
<dbReference type="RefSeq" id="WP_213556738.1">
    <property type="nucleotide sequence ID" value="NZ_JBHZDI010000099.1"/>
</dbReference>
<name>A0ABX8CL38_9NOCA</name>
<keyword evidence="2" id="KW-1185">Reference proteome</keyword>
<dbReference type="Proteomes" id="UP000683310">
    <property type="component" value="Chromosome"/>
</dbReference>
<gene>
    <name evidence="1" type="ORF">KHQ06_31640</name>
</gene>
<evidence type="ECO:0000313" key="1">
    <source>
        <dbReference type="EMBL" id="QVI20630.1"/>
    </source>
</evidence>
<sequence>MSARTVLVIVATILLAMFAIIPADAEPLRGGRYRIFLESQPALTLRPAVAPETGVRSIADTGADLNQWEPVLITYRPAGPVFQLLNSSTRLCLHPVQLDPLTYSVGQNLCGVADTGLWYVSETGGNHRVSLASDPSLTLYGDTASAAPVALLGRVGDEPRARWVFRRL</sequence>
<organism evidence="1 2">
    <name type="scientific">Nocardia tengchongensis</name>
    <dbReference type="NCBI Taxonomy" id="2055889"/>
    <lineage>
        <taxon>Bacteria</taxon>
        <taxon>Bacillati</taxon>
        <taxon>Actinomycetota</taxon>
        <taxon>Actinomycetes</taxon>
        <taxon>Mycobacteriales</taxon>
        <taxon>Nocardiaceae</taxon>
        <taxon>Nocardia</taxon>
    </lineage>
</organism>
<protein>
    <recommendedName>
        <fullName evidence="3">Ricin B lectin domain-containing protein</fullName>
    </recommendedName>
</protein>
<evidence type="ECO:0008006" key="3">
    <source>
        <dbReference type="Google" id="ProtNLM"/>
    </source>
</evidence>